<dbReference type="Gene3D" id="2.10.25.10">
    <property type="entry name" value="Laminin"/>
    <property type="match status" value="1"/>
</dbReference>
<evidence type="ECO:0000313" key="18">
    <source>
        <dbReference type="Proteomes" id="UP000076858"/>
    </source>
</evidence>
<keyword evidence="16" id="KW-0449">Lipoprotein</keyword>
<gene>
    <name evidence="17" type="ORF">APZ42_025753</name>
</gene>
<feature type="disulfide bond" evidence="10">
    <location>
        <begin position="1334"/>
        <end position="1349"/>
    </location>
</feature>
<evidence type="ECO:0000313" key="17">
    <source>
        <dbReference type="EMBL" id="KZS09955.1"/>
    </source>
</evidence>
<keyword evidence="9" id="KW-0325">Glycoprotein</keyword>
<dbReference type="EMBL" id="LRGB01001937">
    <property type="protein sequence ID" value="KZS09955.1"/>
    <property type="molecule type" value="Genomic_DNA"/>
</dbReference>
<feature type="compositionally biased region" description="Pro residues" evidence="12">
    <location>
        <begin position="1748"/>
        <end position="1758"/>
    </location>
</feature>
<feature type="disulfide bond" evidence="10">
    <location>
        <begin position="1359"/>
        <end position="1377"/>
    </location>
</feature>
<feature type="repeat" description="LDL-receptor class B" evidence="11">
    <location>
        <begin position="683"/>
        <end position="725"/>
    </location>
</feature>
<keyword evidence="2" id="KW-0245">EGF-like domain</keyword>
<sequence length="1758" mass="194841">MRLLVHLLAVFLVTVQQGGSAHPWLLFANRKDIRLVDATNAKNRNNNVTIIIKDLEDAAALDYHYEKGMVCWTDISLEMIRCAYHQGANLLNKTNVITTGLVSPDGLAIDWLGNKLYWTDSETNRLEVSTLNGENRKVLFWEDLDQPRAICLFPKKGLLFWTDWGENPKIESAGMNGDLSTRHVIIKEEIFWPNGLTIDYEEEAIFWADAKLNIICSASLSGENRRKVSQGDLQHPFALTMFKNMLYWTDWQTKSIHSCNKKTGTGRKAVLGSSLTPMDIHVYDQERQPFSALPCQNQNAKCSHLCLSAPYPPWFTCACPTGSKLVDNFTCADGAQQLLLLARRTDLRRISLDTPDYTDVVLPLDGVKHAIAVDYDPVDGFVYWSDDEVRGIRRAKLDGSQQEDVVIAEVDHPDGIAVDWIGRNLYWTDTGTDRIEVARLNGTWRKVLISENLDEPRALALDPEVGWMFWTDWGKEPKIERASMDGSDRLVLVNTSLGWPNGIALDYVQRRLYWCDAKTDKIEVADMDGSKRKEILSENVPHIFGFSLLGDFLYWTDWQHRSIERVHKWTGEDRKIIVDQLPDLMGLKAINITEIRGTNPCAIGNGGCSHLCLNRPGKFVCACPIGYELTADEINCVIPEAFLLFTRKDDIRRISLEANHKNVIIPIAGVKEASALDFDVNDNRIYWTDIGVKSISRAFMNGSNLEVVVEFGLEYPEGMAVDWVAHNIYWADMGSHRVEVARLDGSSRRVLIWKDLKNPRSIALDPGEGYMYLGVWGSVPHIERAGLDGSQRITLVNGVGRVNGLVVDFATRRLYWADVDGKHIESCDLDGKHRQVVVSGNMPQPHGLTLYEEFIYWADWTTRSIERAHKQSGENRTRIQTQVDFVMDILVFHSSRQSGWNPCAVNNGGCSHLCLALPAGSSGSSSPRTQTTASSTTVASSSSSALSAVTTMANLPAATVVVRQSHTHRCTCPTHYELVADNKTCVAPKSFLLFSQKNYINRLLPSSPDSPDMILPIRGLKQVRGIEFDPVAQHLYWIDGRSQTIRRALDNGTQASLVVPNPTQSLHPYDLAIEPFSRVLFWSCSRFNAINATRIDNQLSVGMLVGGPSTSDKPRNIAVHSMKGWLFFTNLVSPARIERCRLDGSDRVKIIETDIEQPSALTIDTDEEMIFWADTSLKVIEVAALDGTNRRKLISSQLVQPIALTVHGRHLYWLEKDSQVIERALKSNGEDRQRVQERIPYLSDLLSTSTLDPSSLASNPCYPPNSGCGHLCVLMDSGERGRCACPLNMVLEDGKTCVEPPACSPEHFTCRSGIYETGPSGSGATRCIPLSWRCDGQTECSDASDEEDCPECRPDQFRCQSGQCIAKKHECDGVPHCMDRSDEQRCCPLGQFYCSELCLPDILLCDGVPHCPDESDESVLSCANRVTNPLAGDSSKRTTYIIGIVVGLGSVALLCFLLFCWRRRHHSHADPDEGAHDPLNPAAPRHTIVPGHAQLHTDYQLQYVSNIVGERTAGVGAPSHLGNSAVDLLSGRGVKNGGAVIVDGGGVAVGSNSSCQLYDRSHVTGASSSSSSGPGYPQETLNPPPSPATDTRSHCTEPYCCTAVSGQSHKSHTMSHGRQSARGHQHHPGHQSRLSGTPSQVYSTLRSYKHYKMRNQPPPPTPCSTDNFEESDSQVAYHSSPSPSSIPKMGPGFKSASRRQQSSHRHQRLGADYDSDPYPPPPTPARSHYVSDASCPPSPSTERSYFNPLPPPPSPSPQ</sequence>
<feature type="compositionally biased region" description="Polar residues" evidence="12">
    <location>
        <begin position="1673"/>
        <end position="1685"/>
    </location>
</feature>
<feature type="repeat" description="LDL-receptor class B" evidence="11">
    <location>
        <begin position="466"/>
        <end position="509"/>
    </location>
</feature>
<dbReference type="InterPro" id="IPR023415">
    <property type="entry name" value="LDLR_class-A_CS"/>
</dbReference>
<evidence type="ECO:0000256" key="2">
    <source>
        <dbReference type="ARBA" id="ARBA00022536"/>
    </source>
</evidence>
<dbReference type="Pfam" id="PF14670">
    <property type="entry name" value="FXa_inhibition"/>
    <property type="match status" value="1"/>
</dbReference>
<dbReference type="SMART" id="SM00135">
    <property type="entry name" value="LY"/>
    <property type="match status" value="20"/>
</dbReference>
<feature type="repeat" description="LDL-receptor class B" evidence="11">
    <location>
        <begin position="68"/>
        <end position="113"/>
    </location>
</feature>
<dbReference type="Pfam" id="PF00057">
    <property type="entry name" value="Ldl_recept_a"/>
    <property type="match status" value="2"/>
</dbReference>
<dbReference type="Gene3D" id="2.120.10.30">
    <property type="entry name" value="TolB, C-terminal domain"/>
    <property type="match status" value="4"/>
</dbReference>
<feature type="region of interest" description="Disordered" evidence="12">
    <location>
        <begin position="1606"/>
        <end position="1758"/>
    </location>
</feature>
<dbReference type="SMART" id="SM00179">
    <property type="entry name" value="EGF_CA"/>
    <property type="match status" value="1"/>
</dbReference>
<dbReference type="FunFam" id="4.10.400.10:FF:000074">
    <property type="entry name" value="low-density lipoprotein receptor-related protein 6"/>
    <property type="match status" value="1"/>
</dbReference>
<protein>
    <submittedName>
        <fullName evidence="16 17">Low-density lipoprotein receptor-related protein</fullName>
    </submittedName>
</protein>
<dbReference type="EMBL" id="GDIP01227957">
    <property type="protein sequence ID" value="JAI95444.1"/>
    <property type="molecule type" value="Transcribed_RNA"/>
</dbReference>
<feature type="repeat" description="LDL-receptor class B" evidence="11">
    <location>
        <begin position="380"/>
        <end position="422"/>
    </location>
</feature>
<feature type="repeat" description="LDL-receptor class B" evidence="11">
    <location>
        <begin position="157"/>
        <end position="202"/>
    </location>
</feature>
<dbReference type="FunFam" id="2.120.10.30:FF:000201">
    <property type="entry name" value="Low-density lipoprotein receptor-related protein"/>
    <property type="match status" value="1"/>
</dbReference>
<dbReference type="FunFam" id="2.10.25.10:FF:000240">
    <property type="entry name" value="Vitamin K-dependent protein S"/>
    <property type="match status" value="1"/>
</dbReference>
<feature type="transmembrane region" description="Helical" evidence="13">
    <location>
        <begin position="1440"/>
        <end position="1461"/>
    </location>
</feature>
<keyword evidence="7 10" id="KW-1015">Disulfide bond</keyword>
<dbReference type="InterPro" id="IPR000742">
    <property type="entry name" value="EGF"/>
</dbReference>
<evidence type="ECO:0000256" key="1">
    <source>
        <dbReference type="ARBA" id="ARBA00004167"/>
    </source>
</evidence>
<dbReference type="Proteomes" id="UP000076858">
    <property type="component" value="Unassembled WGS sequence"/>
</dbReference>
<dbReference type="InterPro" id="IPR036055">
    <property type="entry name" value="LDL_receptor-like_sf"/>
</dbReference>
<feature type="repeat" description="LDL-receptor class B" evidence="11">
    <location>
        <begin position="510"/>
        <end position="552"/>
    </location>
</feature>
<keyword evidence="4 14" id="KW-0732">Signal</keyword>
<keyword evidence="5" id="KW-0677">Repeat</keyword>
<feature type="chain" id="PRO_5013461686" evidence="14">
    <location>
        <begin position="22"/>
        <end position="1758"/>
    </location>
</feature>
<feature type="repeat" description="LDL-receptor class B" evidence="11">
    <location>
        <begin position="1124"/>
        <end position="1167"/>
    </location>
</feature>
<dbReference type="GO" id="GO:0005509">
    <property type="term" value="F:calcium ion binding"/>
    <property type="evidence" value="ECO:0007669"/>
    <property type="project" value="InterPro"/>
</dbReference>
<evidence type="ECO:0000256" key="12">
    <source>
        <dbReference type="SAM" id="MobiDB-lite"/>
    </source>
</evidence>
<name>A0A0P4YGB1_9CRUS</name>
<keyword evidence="8 16" id="KW-0675">Receptor</keyword>
<dbReference type="GO" id="GO:0016020">
    <property type="term" value="C:membrane"/>
    <property type="evidence" value="ECO:0007669"/>
    <property type="project" value="UniProtKB-SubCell"/>
</dbReference>
<evidence type="ECO:0000256" key="13">
    <source>
        <dbReference type="SAM" id="Phobius"/>
    </source>
</evidence>
<dbReference type="FunFam" id="4.10.400.10:FF:000235">
    <property type="entry name" value="Low-density lipoprotein receptor-related protein"/>
    <property type="match status" value="1"/>
</dbReference>
<feature type="disulfide bond" evidence="10">
    <location>
        <begin position="1371"/>
        <end position="1386"/>
    </location>
</feature>
<dbReference type="OrthoDB" id="72419at2759"/>
<feature type="repeat" description="LDL-receptor class B" evidence="11">
    <location>
        <begin position="1033"/>
        <end position="1077"/>
    </location>
</feature>
<dbReference type="InterPro" id="IPR002172">
    <property type="entry name" value="LDrepeatLR_classA_rpt"/>
</dbReference>
<evidence type="ECO:0000256" key="7">
    <source>
        <dbReference type="ARBA" id="ARBA00023157"/>
    </source>
</evidence>
<keyword evidence="6 13" id="KW-0472">Membrane</keyword>
<evidence type="ECO:0000259" key="15">
    <source>
        <dbReference type="PROSITE" id="PS01186"/>
    </source>
</evidence>
<reference evidence="17 18" key="3">
    <citation type="submission" date="2016-03" db="EMBL/GenBank/DDBJ databases">
        <title>EvidentialGene: Evidence-directed Construction of Genes on Genomes.</title>
        <authorList>
            <person name="Gilbert D.G."/>
            <person name="Choi J.-H."/>
            <person name="Mockaitis K."/>
            <person name="Colbourne J."/>
            <person name="Pfrender M."/>
        </authorList>
    </citation>
    <scope>NUCLEOTIDE SEQUENCE [LARGE SCALE GENOMIC DNA]</scope>
    <source>
        <strain evidence="17 18">Xinb3</strain>
        <tissue evidence="17">Complete organism</tissue>
    </source>
</reference>
<evidence type="ECO:0000256" key="6">
    <source>
        <dbReference type="ARBA" id="ARBA00023136"/>
    </source>
</evidence>
<dbReference type="GO" id="GO:0006897">
    <property type="term" value="P:endocytosis"/>
    <property type="evidence" value="ECO:0007669"/>
    <property type="project" value="UniProtKB-KW"/>
</dbReference>
<dbReference type="PROSITE" id="PS01186">
    <property type="entry name" value="EGF_2"/>
    <property type="match status" value="1"/>
</dbReference>
<dbReference type="InterPro" id="IPR050778">
    <property type="entry name" value="Cueball_EGF_LRP_Nidogen"/>
</dbReference>
<dbReference type="FunFam" id="2.120.10.30:FF:000241">
    <property type="entry name" value="Low-density lipoprotein receptor-related protein 6"/>
    <property type="match status" value="1"/>
</dbReference>
<dbReference type="FunFam" id="4.10.400.10:FF:000169">
    <property type="entry name" value="Low-density lipoprotein receptor-related protein"/>
    <property type="match status" value="1"/>
</dbReference>
<evidence type="ECO:0000256" key="9">
    <source>
        <dbReference type="ARBA" id="ARBA00023180"/>
    </source>
</evidence>
<dbReference type="FunFam" id="2.120.10.30:FF:000001">
    <property type="entry name" value="Low-density lipoprotein receptor-related protein 6"/>
    <property type="match status" value="2"/>
</dbReference>
<feature type="domain" description="EGF-like" evidence="15">
    <location>
        <begin position="621"/>
        <end position="636"/>
    </location>
</feature>
<feature type="region of interest" description="Disordered" evidence="12">
    <location>
        <begin position="1562"/>
        <end position="1594"/>
    </location>
</feature>
<evidence type="ECO:0000256" key="3">
    <source>
        <dbReference type="ARBA" id="ARBA00022583"/>
    </source>
</evidence>
<feature type="repeat" description="LDL-receptor class B" evidence="11">
    <location>
        <begin position="726"/>
        <end position="768"/>
    </location>
</feature>
<reference evidence="16" key="1">
    <citation type="submission" date="2015-10" db="EMBL/GenBank/DDBJ databases">
        <title>Daphnia magna gene sets from two clonal populations assembled and annotated with EvidentialGene.</title>
        <authorList>
            <person name="Gilbert D."/>
            <person name="Podicheti R."/>
            <person name="Orsini L."/>
            <person name="Colbourne J."/>
            <person name="Pfrender M."/>
        </authorList>
    </citation>
    <scope>NUCLEOTIDE SEQUENCE</scope>
</reference>
<dbReference type="CDD" id="cd00112">
    <property type="entry name" value="LDLa"/>
    <property type="match status" value="3"/>
</dbReference>
<feature type="signal peptide" evidence="14">
    <location>
        <begin position="1"/>
        <end position="21"/>
    </location>
</feature>
<dbReference type="SUPFAM" id="SSF63825">
    <property type="entry name" value="YWTD domain"/>
    <property type="match status" value="4"/>
</dbReference>
<keyword evidence="18" id="KW-1185">Reference proteome</keyword>
<feature type="disulfide bond" evidence="10">
    <location>
        <begin position="1352"/>
        <end position="1364"/>
    </location>
</feature>
<comment type="subcellular location">
    <subcellularLocation>
        <location evidence="1">Membrane</location>
        <topology evidence="1">Single-pass membrane protein</topology>
    </subcellularLocation>
</comment>
<dbReference type="STRING" id="35525.A0A0P4YGB1"/>
<keyword evidence="13" id="KW-0812">Transmembrane</keyword>
<dbReference type="PRINTS" id="PR00261">
    <property type="entry name" value="LDLRECEPTOR"/>
</dbReference>
<dbReference type="SUPFAM" id="SSF57424">
    <property type="entry name" value="LDL receptor-like module"/>
    <property type="match status" value="3"/>
</dbReference>
<evidence type="ECO:0000256" key="4">
    <source>
        <dbReference type="ARBA" id="ARBA00022729"/>
    </source>
</evidence>
<feature type="repeat" description="LDL-receptor class B" evidence="11">
    <location>
        <begin position="812"/>
        <end position="854"/>
    </location>
</feature>
<reference evidence="16" key="2">
    <citation type="submission" date="2015-10" db="EMBL/GenBank/DDBJ databases">
        <authorList>
            <person name="Gilbert D.G."/>
        </authorList>
    </citation>
    <scope>NUCLEOTIDE SEQUENCE</scope>
</reference>
<evidence type="ECO:0000313" key="16">
    <source>
        <dbReference type="EMBL" id="JAI95444.1"/>
    </source>
</evidence>
<accession>A0A0P4YGB1</accession>
<dbReference type="PROSITE" id="PS51120">
    <property type="entry name" value="LDLRB"/>
    <property type="match status" value="14"/>
</dbReference>
<feature type="repeat" description="LDL-receptor class B" evidence="11">
    <location>
        <begin position="203"/>
        <end position="245"/>
    </location>
</feature>
<proteinExistence type="predicted"/>
<keyword evidence="13" id="KW-1133">Transmembrane helix</keyword>
<dbReference type="Gene3D" id="4.10.400.10">
    <property type="entry name" value="Low-density Lipoprotein Receptor"/>
    <property type="match status" value="3"/>
</dbReference>
<feature type="repeat" description="LDL-receptor class B" evidence="11">
    <location>
        <begin position="423"/>
        <end position="465"/>
    </location>
</feature>
<evidence type="ECO:0000256" key="5">
    <source>
        <dbReference type="ARBA" id="ARBA00022737"/>
    </source>
</evidence>
<dbReference type="InterPro" id="IPR001881">
    <property type="entry name" value="EGF-like_Ca-bd_dom"/>
</dbReference>
<evidence type="ECO:0000256" key="14">
    <source>
        <dbReference type="SAM" id="SignalP"/>
    </source>
</evidence>
<dbReference type="PANTHER" id="PTHR46513:SF41">
    <property type="entry name" value="LOW-DENSITY LIPOPROTEIN RECEPTOR-RELATED PROTEIN"/>
    <property type="match status" value="1"/>
</dbReference>
<dbReference type="SMART" id="SM00192">
    <property type="entry name" value="LDLa"/>
    <property type="match status" value="3"/>
</dbReference>
<dbReference type="InterPro" id="IPR011042">
    <property type="entry name" value="6-blade_b-propeller_TolB-like"/>
</dbReference>
<dbReference type="PANTHER" id="PTHR46513">
    <property type="entry name" value="VITELLOGENIN RECEPTOR-LIKE PROTEIN-RELATED-RELATED"/>
    <property type="match status" value="1"/>
</dbReference>
<evidence type="ECO:0000256" key="10">
    <source>
        <dbReference type="PROSITE-ProRule" id="PRU00124"/>
    </source>
</evidence>
<comment type="caution">
    <text evidence="10">Lacks conserved residue(s) required for the propagation of feature annotation.</text>
</comment>
<organism evidence="16">
    <name type="scientific">Daphnia magna</name>
    <dbReference type="NCBI Taxonomy" id="35525"/>
    <lineage>
        <taxon>Eukaryota</taxon>
        <taxon>Metazoa</taxon>
        <taxon>Ecdysozoa</taxon>
        <taxon>Arthropoda</taxon>
        <taxon>Crustacea</taxon>
        <taxon>Branchiopoda</taxon>
        <taxon>Diplostraca</taxon>
        <taxon>Cladocera</taxon>
        <taxon>Anomopoda</taxon>
        <taxon>Daphniidae</taxon>
        <taxon>Daphnia</taxon>
    </lineage>
</organism>
<feature type="repeat" description="LDL-receptor class B" evidence="11">
    <location>
        <begin position="114"/>
        <end position="156"/>
    </location>
</feature>
<dbReference type="Pfam" id="PF00058">
    <property type="entry name" value="Ldl_recept_b"/>
    <property type="match status" value="11"/>
</dbReference>
<dbReference type="PROSITE" id="PS01209">
    <property type="entry name" value="LDLRA_1"/>
    <property type="match status" value="1"/>
</dbReference>
<evidence type="ECO:0000256" key="8">
    <source>
        <dbReference type="ARBA" id="ARBA00023170"/>
    </source>
</evidence>
<feature type="compositionally biased region" description="Basic residues" evidence="12">
    <location>
        <begin position="1609"/>
        <end position="1630"/>
    </location>
</feature>
<dbReference type="SMART" id="SM00181">
    <property type="entry name" value="EGF"/>
    <property type="match status" value="4"/>
</dbReference>
<dbReference type="PROSITE" id="PS50068">
    <property type="entry name" value="LDLRA_2"/>
    <property type="match status" value="3"/>
</dbReference>
<feature type="compositionally biased region" description="Polar residues" evidence="12">
    <location>
        <begin position="1632"/>
        <end position="1646"/>
    </location>
</feature>
<dbReference type="SUPFAM" id="SSF57196">
    <property type="entry name" value="EGF/Laminin"/>
    <property type="match status" value="1"/>
</dbReference>
<dbReference type="InterPro" id="IPR000033">
    <property type="entry name" value="LDLR_classB_rpt"/>
</dbReference>
<keyword evidence="3" id="KW-0254">Endocytosis</keyword>
<evidence type="ECO:0000256" key="11">
    <source>
        <dbReference type="PROSITE-ProRule" id="PRU00461"/>
    </source>
</evidence>
<feature type="repeat" description="LDL-receptor class B" evidence="11">
    <location>
        <begin position="1168"/>
        <end position="1210"/>
    </location>
</feature>